<dbReference type="RefSeq" id="WP_344418764.1">
    <property type="nucleotide sequence ID" value="NZ_BAAAQK010000012.1"/>
</dbReference>
<dbReference type="InterPro" id="IPR050319">
    <property type="entry name" value="ABC_transp_ATP-bind"/>
</dbReference>
<keyword evidence="7" id="KW-1185">Reference proteome</keyword>
<dbReference type="Pfam" id="PF00005">
    <property type="entry name" value="ABC_tran"/>
    <property type="match status" value="1"/>
</dbReference>
<keyword evidence="2" id="KW-0813">Transport</keyword>
<dbReference type="GO" id="GO:0005524">
    <property type="term" value="F:ATP binding"/>
    <property type="evidence" value="ECO:0007669"/>
    <property type="project" value="UniProtKB-KW"/>
</dbReference>
<dbReference type="CDD" id="cd03257">
    <property type="entry name" value="ABC_NikE_OppD_transporters"/>
    <property type="match status" value="1"/>
</dbReference>
<evidence type="ECO:0000259" key="5">
    <source>
        <dbReference type="PROSITE" id="PS50893"/>
    </source>
</evidence>
<feature type="domain" description="ABC transporter" evidence="5">
    <location>
        <begin position="7"/>
        <end position="251"/>
    </location>
</feature>
<dbReference type="InterPro" id="IPR027417">
    <property type="entry name" value="P-loop_NTPase"/>
</dbReference>
<dbReference type="PANTHER" id="PTHR43776:SF7">
    <property type="entry name" value="D,D-DIPEPTIDE TRANSPORT ATP-BINDING PROTEIN DDPF-RELATED"/>
    <property type="match status" value="1"/>
</dbReference>
<evidence type="ECO:0000313" key="6">
    <source>
        <dbReference type="EMBL" id="GAA1855142.1"/>
    </source>
</evidence>
<keyword evidence="3" id="KW-0547">Nucleotide-binding</keyword>
<dbReference type="Proteomes" id="UP001500449">
    <property type="component" value="Unassembled WGS sequence"/>
</dbReference>
<name>A0ABN2NAU0_9PSEU</name>
<comment type="caution">
    <text evidence="6">The sequence shown here is derived from an EMBL/GenBank/DDBJ whole genome shotgun (WGS) entry which is preliminary data.</text>
</comment>
<evidence type="ECO:0000256" key="4">
    <source>
        <dbReference type="ARBA" id="ARBA00022840"/>
    </source>
</evidence>
<dbReference type="Gene3D" id="3.40.50.300">
    <property type="entry name" value="P-loop containing nucleotide triphosphate hydrolases"/>
    <property type="match status" value="1"/>
</dbReference>
<evidence type="ECO:0000256" key="3">
    <source>
        <dbReference type="ARBA" id="ARBA00022741"/>
    </source>
</evidence>
<dbReference type="InterPro" id="IPR017871">
    <property type="entry name" value="ABC_transporter-like_CS"/>
</dbReference>
<protein>
    <submittedName>
        <fullName evidence="6">ABC transporter ATP-binding protein</fullName>
    </submittedName>
</protein>
<dbReference type="PROSITE" id="PS50893">
    <property type="entry name" value="ABC_TRANSPORTER_2"/>
    <property type="match status" value="1"/>
</dbReference>
<evidence type="ECO:0000313" key="7">
    <source>
        <dbReference type="Proteomes" id="UP001500449"/>
    </source>
</evidence>
<dbReference type="SUPFAM" id="SSF52540">
    <property type="entry name" value="P-loop containing nucleoside triphosphate hydrolases"/>
    <property type="match status" value="1"/>
</dbReference>
<dbReference type="InterPro" id="IPR003593">
    <property type="entry name" value="AAA+_ATPase"/>
</dbReference>
<comment type="similarity">
    <text evidence="1">Belongs to the ABC transporter superfamily.</text>
</comment>
<evidence type="ECO:0000256" key="2">
    <source>
        <dbReference type="ARBA" id="ARBA00022448"/>
    </source>
</evidence>
<accession>A0ABN2NAU0</accession>
<sequence>MSPSATIQFSDVRRSFGGRGGAAHTAVDGVDLLVDSGRRIGIVGESGSGKSTVVRMMVGLDAPTSGSVTFDGNPVATMPTAALRNFRRQVQLVAQDTSSSFDPRRTLRDAIRKPCHNLLGLDTASADAAIDATLAALSLDPALASRKPHQVSGGQRQRFSIARALVVRPRIIVCDEAVSALDVSVQGSVLNLLKEHCEAHDAGLVFVSHGLPATAFIADELIVMYQGKIVEHGPTGQVLFASRHPYTRSLVDAYRVTGELPVEAA</sequence>
<reference evidence="6 7" key="1">
    <citation type="journal article" date="2019" name="Int. J. Syst. Evol. Microbiol.">
        <title>The Global Catalogue of Microorganisms (GCM) 10K type strain sequencing project: providing services to taxonomists for standard genome sequencing and annotation.</title>
        <authorList>
            <consortium name="The Broad Institute Genomics Platform"/>
            <consortium name="The Broad Institute Genome Sequencing Center for Infectious Disease"/>
            <person name="Wu L."/>
            <person name="Ma J."/>
        </authorList>
    </citation>
    <scope>NUCLEOTIDE SEQUENCE [LARGE SCALE GENOMIC DNA]</scope>
    <source>
        <strain evidence="6 7">JCM 16009</strain>
    </source>
</reference>
<gene>
    <name evidence="6" type="ORF">GCM10009836_38980</name>
</gene>
<dbReference type="PROSITE" id="PS00211">
    <property type="entry name" value="ABC_TRANSPORTER_1"/>
    <property type="match status" value="1"/>
</dbReference>
<keyword evidence="4 6" id="KW-0067">ATP-binding</keyword>
<organism evidence="6 7">
    <name type="scientific">Pseudonocardia ailaonensis</name>
    <dbReference type="NCBI Taxonomy" id="367279"/>
    <lineage>
        <taxon>Bacteria</taxon>
        <taxon>Bacillati</taxon>
        <taxon>Actinomycetota</taxon>
        <taxon>Actinomycetes</taxon>
        <taxon>Pseudonocardiales</taxon>
        <taxon>Pseudonocardiaceae</taxon>
        <taxon>Pseudonocardia</taxon>
    </lineage>
</organism>
<dbReference type="InterPro" id="IPR003439">
    <property type="entry name" value="ABC_transporter-like_ATP-bd"/>
</dbReference>
<dbReference type="PANTHER" id="PTHR43776">
    <property type="entry name" value="TRANSPORT ATP-BINDING PROTEIN"/>
    <property type="match status" value="1"/>
</dbReference>
<dbReference type="EMBL" id="BAAAQK010000012">
    <property type="protein sequence ID" value="GAA1855142.1"/>
    <property type="molecule type" value="Genomic_DNA"/>
</dbReference>
<evidence type="ECO:0000256" key="1">
    <source>
        <dbReference type="ARBA" id="ARBA00005417"/>
    </source>
</evidence>
<proteinExistence type="inferred from homology"/>
<dbReference type="SMART" id="SM00382">
    <property type="entry name" value="AAA"/>
    <property type="match status" value="1"/>
</dbReference>